<dbReference type="PANTHER" id="PTHR43800:SF1">
    <property type="entry name" value="PEPTIDYL-LYSINE N-ACETYLTRANSFERASE YJAB"/>
    <property type="match status" value="1"/>
</dbReference>
<keyword evidence="5" id="KW-1185">Reference proteome</keyword>
<dbReference type="InterPro" id="IPR016181">
    <property type="entry name" value="Acyl_CoA_acyltransferase"/>
</dbReference>
<dbReference type="SUPFAM" id="SSF55729">
    <property type="entry name" value="Acyl-CoA N-acyltransferases (Nat)"/>
    <property type="match status" value="1"/>
</dbReference>
<feature type="domain" description="N-acetyltransferase" evidence="3">
    <location>
        <begin position="45"/>
        <end position="197"/>
    </location>
</feature>
<proteinExistence type="predicted"/>
<dbReference type="PANTHER" id="PTHR43800">
    <property type="entry name" value="PEPTIDYL-LYSINE N-ACETYLTRANSFERASE YJAB"/>
    <property type="match status" value="1"/>
</dbReference>
<dbReference type="AlphaFoldDB" id="A0A4R5UP48"/>
<dbReference type="EMBL" id="SMTL01000001">
    <property type="protein sequence ID" value="TDK39727.1"/>
    <property type="molecule type" value="Genomic_DNA"/>
</dbReference>
<comment type="caution">
    <text evidence="4">The sequence shown here is derived from an EMBL/GenBank/DDBJ whole genome shotgun (WGS) entry which is preliminary data.</text>
</comment>
<dbReference type="InterPro" id="IPR000182">
    <property type="entry name" value="GNAT_dom"/>
</dbReference>
<dbReference type="OrthoDB" id="275336at2"/>
<sequence length="208" mass="23305">MKKENPILPDGYSSVPPGKLATVVTCLQMFAPPKPRPSPETESRFALDHWASPSLEAYRAIFRAVGENWMWVSRLVMSDEALNAILRNPAVEIYVLRDGDRPIGLLELDFRQEGECELGYFGLVKDAIGKGAGRFLMSNAIAKAWSKPITRFWVHTCHFDSPAALPFYQRSGFTPYRFMVEIIDDPRLGGVLPRTASPHIPLIEPSAF</sequence>
<evidence type="ECO:0000256" key="1">
    <source>
        <dbReference type="ARBA" id="ARBA00022679"/>
    </source>
</evidence>
<reference evidence="4 5" key="1">
    <citation type="submission" date="2019-03" db="EMBL/GenBank/DDBJ databases">
        <title>Rhizobium sp. nov., an bacterium isolated from biocrust in Mu Us Desert.</title>
        <authorList>
            <person name="Lixiong L."/>
        </authorList>
    </citation>
    <scope>NUCLEOTIDE SEQUENCE [LARGE SCALE GENOMIC DNA]</scope>
    <source>
        <strain evidence="4 5">SPY-1</strain>
    </source>
</reference>
<evidence type="ECO:0000313" key="5">
    <source>
        <dbReference type="Proteomes" id="UP000295238"/>
    </source>
</evidence>
<keyword evidence="1 4" id="KW-0808">Transferase</keyword>
<dbReference type="Proteomes" id="UP000295238">
    <property type="component" value="Unassembled WGS sequence"/>
</dbReference>
<evidence type="ECO:0000256" key="2">
    <source>
        <dbReference type="ARBA" id="ARBA00023315"/>
    </source>
</evidence>
<dbReference type="CDD" id="cd04301">
    <property type="entry name" value="NAT_SF"/>
    <property type="match status" value="1"/>
</dbReference>
<dbReference type="GO" id="GO:0016747">
    <property type="term" value="F:acyltransferase activity, transferring groups other than amino-acyl groups"/>
    <property type="evidence" value="ECO:0007669"/>
    <property type="project" value="InterPro"/>
</dbReference>
<dbReference type="Gene3D" id="3.40.630.30">
    <property type="match status" value="1"/>
</dbReference>
<protein>
    <submittedName>
        <fullName evidence="4">GNAT family N-acetyltransferase</fullName>
    </submittedName>
</protein>
<organism evidence="4 5">
    <name type="scientific">Rhizobium deserti</name>
    <dbReference type="NCBI Taxonomy" id="2547961"/>
    <lineage>
        <taxon>Bacteria</taxon>
        <taxon>Pseudomonadati</taxon>
        <taxon>Pseudomonadota</taxon>
        <taxon>Alphaproteobacteria</taxon>
        <taxon>Hyphomicrobiales</taxon>
        <taxon>Rhizobiaceae</taxon>
        <taxon>Rhizobium/Agrobacterium group</taxon>
        <taxon>Rhizobium</taxon>
    </lineage>
</organism>
<evidence type="ECO:0000313" key="4">
    <source>
        <dbReference type="EMBL" id="TDK39727.1"/>
    </source>
</evidence>
<evidence type="ECO:0000259" key="3">
    <source>
        <dbReference type="PROSITE" id="PS51186"/>
    </source>
</evidence>
<gene>
    <name evidence="4" type="ORF">E2F50_00430</name>
</gene>
<name>A0A4R5UP48_9HYPH</name>
<keyword evidence="2" id="KW-0012">Acyltransferase</keyword>
<dbReference type="Pfam" id="PF00583">
    <property type="entry name" value="Acetyltransf_1"/>
    <property type="match status" value="1"/>
</dbReference>
<dbReference type="PROSITE" id="PS51186">
    <property type="entry name" value="GNAT"/>
    <property type="match status" value="1"/>
</dbReference>
<accession>A0A4R5UP48</accession>